<protein>
    <submittedName>
        <fullName evidence="1">Uncharacterized protein</fullName>
    </submittedName>
</protein>
<dbReference type="Proteomes" id="UP001060215">
    <property type="component" value="Chromosome 15"/>
</dbReference>
<gene>
    <name evidence="1" type="ORF">LOK49_LG14G00160</name>
</gene>
<accession>A0ACC0FCA1</accession>
<keyword evidence="2" id="KW-1185">Reference proteome</keyword>
<dbReference type="EMBL" id="CM045772">
    <property type="protein sequence ID" value="KAI7986069.1"/>
    <property type="molecule type" value="Genomic_DNA"/>
</dbReference>
<evidence type="ECO:0000313" key="1">
    <source>
        <dbReference type="EMBL" id="KAI7986069.1"/>
    </source>
</evidence>
<reference evidence="1 2" key="1">
    <citation type="journal article" date="2022" name="Plant J.">
        <title>Chromosome-level genome of Camellia lanceoleosa provides a valuable resource for understanding genome evolution and self-incompatibility.</title>
        <authorList>
            <person name="Gong W."/>
            <person name="Xiao S."/>
            <person name="Wang L."/>
            <person name="Liao Z."/>
            <person name="Chang Y."/>
            <person name="Mo W."/>
            <person name="Hu G."/>
            <person name="Li W."/>
            <person name="Zhao G."/>
            <person name="Zhu H."/>
            <person name="Hu X."/>
            <person name="Ji K."/>
            <person name="Xiang X."/>
            <person name="Song Q."/>
            <person name="Yuan D."/>
            <person name="Jin S."/>
            <person name="Zhang L."/>
        </authorList>
    </citation>
    <scope>NUCLEOTIDE SEQUENCE [LARGE SCALE GENOMIC DNA]</scope>
    <source>
        <strain evidence="1">SQ_2022a</strain>
    </source>
</reference>
<organism evidence="1 2">
    <name type="scientific">Camellia lanceoleosa</name>
    <dbReference type="NCBI Taxonomy" id="1840588"/>
    <lineage>
        <taxon>Eukaryota</taxon>
        <taxon>Viridiplantae</taxon>
        <taxon>Streptophyta</taxon>
        <taxon>Embryophyta</taxon>
        <taxon>Tracheophyta</taxon>
        <taxon>Spermatophyta</taxon>
        <taxon>Magnoliopsida</taxon>
        <taxon>eudicotyledons</taxon>
        <taxon>Gunneridae</taxon>
        <taxon>Pentapetalae</taxon>
        <taxon>asterids</taxon>
        <taxon>Ericales</taxon>
        <taxon>Theaceae</taxon>
        <taxon>Camellia</taxon>
    </lineage>
</organism>
<comment type="caution">
    <text evidence="1">The sequence shown here is derived from an EMBL/GenBank/DDBJ whole genome shotgun (WGS) entry which is preliminary data.</text>
</comment>
<name>A0ACC0FCA1_9ERIC</name>
<sequence>MIIARADLWDTICPAKYINTTLNLNLLDYGSYPYVVNLTLGYDCPRIFGHPDHPVEERSHFQCQVGAGGQSSNINFFVNESYEWIIPPNCKSRVKVPVFQEALDACWVTTMAVEELVNRGFGVAYHDMDYFQHCDTCYASGGECGTDTTTNQAICFFQGVYLLFFPQLLHILG</sequence>
<evidence type="ECO:0000313" key="2">
    <source>
        <dbReference type="Proteomes" id="UP001060215"/>
    </source>
</evidence>
<proteinExistence type="predicted"/>